<comment type="caution">
    <text evidence="2">The sequence shown here is derived from an EMBL/GenBank/DDBJ whole genome shotgun (WGS) entry which is preliminary data.</text>
</comment>
<feature type="non-terminal residue" evidence="2">
    <location>
        <position position="66"/>
    </location>
</feature>
<name>A0A7J6VX18_THATH</name>
<evidence type="ECO:0000256" key="1">
    <source>
        <dbReference type="SAM" id="Coils"/>
    </source>
</evidence>
<proteinExistence type="predicted"/>
<dbReference type="Proteomes" id="UP000554482">
    <property type="component" value="Unassembled WGS sequence"/>
</dbReference>
<evidence type="ECO:0000313" key="3">
    <source>
        <dbReference type="Proteomes" id="UP000554482"/>
    </source>
</evidence>
<keyword evidence="1" id="KW-0175">Coiled coil</keyword>
<feature type="coiled-coil region" evidence="1">
    <location>
        <begin position="25"/>
        <end position="59"/>
    </location>
</feature>
<dbReference type="AlphaFoldDB" id="A0A7J6VX18"/>
<evidence type="ECO:0000313" key="2">
    <source>
        <dbReference type="EMBL" id="KAF5188720.1"/>
    </source>
</evidence>
<sequence>MDFVSPIIDIVSRVMNCSTKHVNYLRVLEENLNQLKEQMDDLNALYMDVRNKVNVAEAQLMERTNQ</sequence>
<accession>A0A7J6VX18</accession>
<dbReference type="EMBL" id="JABWDY010026388">
    <property type="protein sequence ID" value="KAF5188720.1"/>
    <property type="molecule type" value="Genomic_DNA"/>
</dbReference>
<gene>
    <name evidence="2" type="ORF">FRX31_021693</name>
</gene>
<keyword evidence="3" id="KW-1185">Reference proteome</keyword>
<organism evidence="2 3">
    <name type="scientific">Thalictrum thalictroides</name>
    <name type="common">Rue-anemone</name>
    <name type="synonym">Anemone thalictroides</name>
    <dbReference type="NCBI Taxonomy" id="46969"/>
    <lineage>
        <taxon>Eukaryota</taxon>
        <taxon>Viridiplantae</taxon>
        <taxon>Streptophyta</taxon>
        <taxon>Embryophyta</taxon>
        <taxon>Tracheophyta</taxon>
        <taxon>Spermatophyta</taxon>
        <taxon>Magnoliopsida</taxon>
        <taxon>Ranunculales</taxon>
        <taxon>Ranunculaceae</taxon>
        <taxon>Thalictroideae</taxon>
        <taxon>Thalictrum</taxon>
    </lineage>
</organism>
<reference evidence="2 3" key="1">
    <citation type="submission" date="2020-06" db="EMBL/GenBank/DDBJ databases">
        <title>Transcriptomic and genomic resources for Thalictrum thalictroides and T. hernandezii: Facilitating candidate gene discovery in an emerging model plant lineage.</title>
        <authorList>
            <person name="Arias T."/>
            <person name="Riano-Pachon D.M."/>
            <person name="Di Stilio V.S."/>
        </authorList>
    </citation>
    <scope>NUCLEOTIDE SEQUENCE [LARGE SCALE GENOMIC DNA]</scope>
    <source>
        <strain evidence="3">cv. WT478/WT964</strain>
        <tissue evidence="2">Leaves</tissue>
    </source>
</reference>
<protein>
    <submittedName>
        <fullName evidence="2">Uncharacterized protein</fullName>
    </submittedName>
</protein>